<dbReference type="Proteomes" id="UP000004184">
    <property type="component" value="Unassembled WGS sequence"/>
</dbReference>
<proteinExistence type="predicted"/>
<keyword evidence="3" id="KW-1185">Reference proteome</keyword>
<dbReference type="AlphaFoldDB" id="D9X6P9"/>
<evidence type="ECO:0000256" key="1">
    <source>
        <dbReference type="SAM" id="MobiDB-lite"/>
    </source>
</evidence>
<organism evidence="2 3">
    <name type="scientific">Streptomyces viridochromogenes (strain DSM 40736 / JCM 4977 / BCRC 1201 / Tue 494)</name>
    <dbReference type="NCBI Taxonomy" id="591159"/>
    <lineage>
        <taxon>Bacteria</taxon>
        <taxon>Bacillati</taxon>
        <taxon>Actinomycetota</taxon>
        <taxon>Actinomycetes</taxon>
        <taxon>Kitasatosporales</taxon>
        <taxon>Streptomycetaceae</taxon>
        <taxon>Streptomyces</taxon>
    </lineage>
</organism>
<dbReference type="EMBL" id="GG657757">
    <property type="protein sequence ID" value="EFL31938.1"/>
    <property type="molecule type" value="Genomic_DNA"/>
</dbReference>
<protein>
    <submittedName>
        <fullName evidence="2">Predicted protein</fullName>
    </submittedName>
</protein>
<evidence type="ECO:0000313" key="2">
    <source>
        <dbReference type="EMBL" id="EFL31938.1"/>
    </source>
</evidence>
<feature type="compositionally biased region" description="Gly residues" evidence="1">
    <location>
        <begin position="50"/>
        <end position="68"/>
    </location>
</feature>
<name>D9X6P9_STRVT</name>
<reference evidence="3" key="1">
    <citation type="submission" date="2009-02" db="EMBL/GenBank/DDBJ databases">
        <title>Annotation of Streptomyces viridochromogenes strain DSM 40736.</title>
        <authorList>
            <consortium name="The Broad Institute Genome Sequencing Platform"/>
            <consortium name="Broad Institute Microbial Sequencing Center"/>
            <person name="Fischbach M."/>
            <person name="Godfrey P."/>
            <person name="Ward D."/>
            <person name="Young S."/>
            <person name="Zeng Q."/>
            <person name="Koehrsen M."/>
            <person name="Alvarado L."/>
            <person name="Berlin A.M."/>
            <person name="Bochicchio J."/>
            <person name="Borenstein D."/>
            <person name="Chapman S.B."/>
            <person name="Chen Z."/>
            <person name="Engels R."/>
            <person name="Freedman E."/>
            <person name="Gellesch M."/>
            <person name="Goldberg J."/>
            <person name="Griggs A."/>
            <person name="Gujja S."/>
            <person name="Heilman E.R."/>
            <person name="Heiman D.I."/>
            <person name="Hepburn T.A."/>
            <person name="Howarth C."/>
            <person name="Jen D."/>
            <person name="Larson L."/>
            <person name="Lewis B."/>
            <person name="Mehta T."/>
            <person name="Park D."/>
            <person name="Pearson M."/>
            <person name="Richards J."/>
            <person name="Roberts A."/>
            <person name="Saif S."/>
            <person name="Shea T.D."/>
            <person name="Shenoy N."/>
            <person name="Sisk P."/>
            <person name="Stolte C."/>
            <person name="Sykes S.N."/>
            <person name="Thomson T."/>
            <person name="Walk T."/>
            <person name="White J."/>
            <person name="Yandava C."/>
            <person name="Straight P."/>
            <person name="Clardy J."/>
            <person name="Hung D."/>
            <person name="Kolter R."/>
            <person name="Mekalanos J."/>
            <person name="Walker S."/>
            <person name="Walsh C.T."/>
            <person name="Wieland-Brown L.C."/>
            <person name="Haas B."/>
            <person name="Nusbaum C."/>
            <person name="Birren B."/>
        </authorList>
    </citation>
    <scope>NUCLEOTIDE SEQUENCE [LARGE SCALE GENOMIC DNA]</scope>
    <source>
        <strain evidence="3">DSM 40736 / JCM 4977 / BCRC 1201 / Tue 494</strain>
    </source>
</reference>
<evidence type="ECO:0000313" key="3">
    <source>
        <dbReference type="Proteomes" id="UP000004184"/>
    </source>
</evidence>
<gene>
    <name evidence="2" type="ORF">SSQG_02456</name>
</gene>
<dbReference type="HOGENOM" id="CLU_2792421_0_0_11"/>
<accession>D9X6P9</accession>
<feature type="region of interest" description="Disordered" evidence="1">
    <location>
        <begin position="23"/>
        <end position="68"/>
    </location>
</feature>
<sequence>MSEGIAMPLFPLLRDWLTEVSRQHRGVREEGDASSPGWVRPDDWTDAGGDVDGGGGSDGGDGGDGGDY</sequence>